<dbReference type="Pfam" id="PF13276">
    <property type="entry name" value="HTH_21"/>
    <property type="match status" value="1"/>
</dbReference>
<comment type="caution">
    <text evidence="4">The sequence shown here is derived from an EMBL/GenBank/DDBJ whole genome shotgun (WGS) entry which is preliminary data.</text>
</comment>
<dbReference type="PANTHER" id="PTHR46889:SF4">
    <property type="entry name" value="TRANSPOSASE INSO FOR INSERTION SEQUENCE ELEMENT IS911B-RELATED"/>
    <property type="match status" value="1"/>
</dbReference>
<name>A0ABP7CLS1_9MICC</name>
<dbReference type="Gene3D" id="3.30.420.10">
    <property type="entry name" value="Ribonuclease H-like superfamily/Ribonuclease H"/>
    <property type="match status" value="1"/>
</dbReference>
<feature type="domain" description="HTH-like" evidence="3">
    <location>
        <begin position="29"/>
        <end position="85"/>
    </location>
</feature>
<dbReference type="Proteomes" id="UP001501536">
    <property type="component" value="Unassembled WGS sequence"/>
</dbReference>
<evidence type="ECO:0000256" key="1">
    <source>
        <dbReference type="ARBA" id="ARBA00002286"/>
    </source>
</evidence>
<comment type="function">
    <text evidence="1">Involved in the transposition of the insertion sequence.</text>
</comment>
<proteinExistence type="predicted"/>
<sequence>MNRSERGFITSRGYRVAKTRPKSARTVRDELLIGELKRLHTVNYGVYGARKMVRVMRRAGWELGRDQCARLMRAAGIHGVVRGRRPRTTVPARTPDERPDLVQRRFRAEAPNRLWVADITYVRTTAGFCYTAFVTDVFSRRIVGWATRACQMVCAHRGVCHHGRREPSG</sequence>
<accession>A0ABP7CLS1</accession>
<dbReference type="InterPro" id="IPR036397">
    <property type="entry name" value="RNaseH_sf"/>
</dbReference>
<protein>
    <recommendedName>
        <fullName evidence="6">IS3 family transposase</fullName>
    </recommendedName>
</protein>
<evidence type="ECO:0000259" key="3">
    <source>
        <dbReference type="Pfam" id="PF13276"/>
    </source>
</evidence>
<dbReference type="Pfam" id="PF00665">
    <property type="entry name" value="rve"/>
    <property type="match status" value="1"/>
</dbReference>
<dbReference type="InterPro" id="IPR025948">
    <property type="entry name" value="HTH-like_dom"/>
</dbReference>
<dbReference type="PANTHER" id="PTHR46889">
    <property type="entry name" value="TRANSPOSASE INSF FOR INSERTION SEQUENCE IS3B-RELATED"/>
    <property type="match status" value="1"/>
</dbReference>
<organism evidence="4 5">
    <name type="scientific">Zhihengliuella alba</name>
    <dbReference type="NCBI Taxonomy" id="547018"/>
    <lineage>
        <taxon>Bacteria</taxon>
        <taxon>Bacillati</taxon>
        <taxon>Actinomycetota</taxon>
        <taxon>Actinomycetes</taxon>
        <taxon>Micrococcales</taxon>
        <taxon>Micrococcaceae</taxon>
        <taxon>Zhihengliuella</taxon>
    </lineage>
</organism>
<evidence type="ECO:0000313" key="4">
    <source>
        <dbReference type="EMBL" id="GAA3691918.1"/>
    </source>
</evidence>
<dbReference type="InterPro" id="IPR012337">
    <property type="entry name" value="RNaseH-like_sf"/>
</dbReference>
<evidence type="ECO:0000259" key="2">
    <source>
        <dbReference type="Pfam" id="PF00665"/>
    </source>
</evidence>
<keyword evidence="5" id="KW-1185">Reference proteome</keyword>
<feature type="domain" description="Integrase catalytic" evidence="2">
    <location>
        <begin position="109"/>
        <end position="148"/>
    </location>
</feature>
<dbReference type="InterPro" id="IPR050900">
    <property type="entry name" value="Transposase_IS3/IS150/IS904"/>
</dbReference>
<evidence type="ECO:0000313" key="5">
    <source>
        <dbReference type="Proteomes" id="UP001501536"/>
    </source>
</evidence>
<reference evidence="5" key="1">
    <citation type="journal article" date="2019" name="Int. J. Syst. Evol. Microbiol.">
        <title>The Global Catalogue of Microorganisms (GCM) 10K type strain sequencing project: providing services to taxonomists for standard genome sequencing and annotation.</title>
        <authorList>
            <consortium name="The Broad Institute Genomics Platform"/>
            <consortium name="The Broad Institute Genome Sequencing Center for Infectious Disease"/>
            <person name="Wu L."/>
            <person name="Ma J."/>
        </authorList>
    </citation>
    <scope>NUCLEOTIDE SEQUENCE [LARGE SCALE GENOMIC DNA]</scope>
    <source>
        <strain evidence="5">JCM 16961</strain>
    </source>
</reference>
<dbReference type="EMBL" id="BAABCJ010000001">
    <property type="protein sequence ID" value="GAA3691918.1"/>
    <property type="molecule type" value="Genomic_DNA"/>
</dbReference>
<gene>
    <name evidence="4" type="ORF">GCM10022377_00340</name>
</gene>
<evidence type="ECO:0008006" key="6">
    <source>
        <dbReference type="Google" id="ProtNLM"/>
    </source>
</evidence>
<dbReference type="InterPro" id="IPR001584">
    <property type="entry name" value="Integrase_cat-core"/>
</dbReference>
<dbReference type="SUPFAM" id="SSF53098">
    <property type="entry name" value="Ribonuclease H-like"/>
    <property type="match status" value="1"/>
</dbReference>